<organism evidence="2 3">
    <name type="scientific">Fusarium oxysporum f. sp. rapae</name>
    <dbReference type="NCBI Taxonomy" id="485398"/>
    <lineage>
        <taxon>Eukaryota</taxon>
        <taxon>Fungi</taxon>
        <taxon>Dikarya</taxon>
        <taxon>Ascomycota</taxon>
        <taxon>Pezizomycotina</taxon>
        <taxon>Sordariomycetes</taxon>
        <taxon>Hypocreomycetidae</taxon>
        <taxon>Hypocreales</taxon>
        <taxon>Nectriaceae</taxon>
        <taxon>Fusarium</taxon>
        <taxon>Fusarium oxysporum species complex</taxon>
    </lineage>
</organism>
<dbReference type="PANTHER" id="PTHR22642:SF2">
    <property type="entry name" value="PROTEIN LONG AFTER FAR-RED 3"/>
    <property type="match status" value="1"/>
</dbReference>
<protein>
    <submittedName>
        <fullName evidence="2">N-substituted formamide deformylase</fullName>
    </submittedName>
</protein>
<feature type="domain" description="Amidohydrolase 3" evidence="1">
    <location>
        <begin position="62"/>
        <end position="524"/>
    </location>
</feature>
<dbReference type="Proteomes" id="UP000694050">
    <property type="component" value="Unassembled WGS sequence"/>
</dbReference>
<sequence length="534" mass="58904">MLSSASELAPTGSVAYLNGNVYTVNTAQRWAEAFIISPDGIFTAIGLNDEIRLIAKENSLVTVNLNGRFVMPGIHDSHVHTFHSGLHLLSDVLMDFEADETTLDGKGMMERMKSGSCACAFHGAYSDWIVGVLYEAQDFDRADLDQEWPNNPVIIHGGGGHSKYLNTLGLQRAGFDIASEPDAEHAYFLRRQDGSLTGAITGQNAMGRANLAVTRPTLSHVKRALRRALPELHRYGVTSCQEAAANTLLLEALHELDVANQLQMDYSTHILYRNEWLSGELLSDPEELIRDSHLYRSKHVDTRFIKFMMDGTPNPVHSTISHLDENGSPEMDKILEPNLADLIKKWDKHGMTCKVHCMGQGAVKLTLDAISQVRKGHPGGPRHEIAHCSAVQDSDFGRFRTLNVTAEMSPAMFFKNDFVGQQFGWDFPKMVEAQNLVTIGSDWAFGMRLPLFPAVAPLVKQIGSEAIIEMLTINGAKAVSQDHRIGSIAPGKTANFIAVDRDLTKGDFANATVTQTWFEGEVVFDGEGIFRPRS</sequence>
<accession>A0A8J5NZZ1</accession>
<dbReference type="InterPro" id="IPR013108">
    <property type="entry name" value="Amidohydro_3"/>
</dbReference>
<evidence type="ECO:0000259" key="1">
    <source>
        <dbReference type="Pfam" id="PF07969"/>
    </source>
</evidence>
<proteinExistence type="predicted"/>
<dbReference type="Pfam" id="PF07969">
    <property type="entry name" value="Amidohydro_3"/>
    <property type="match status" value="1"/>
</dbReference>
<dbReference type="AlphaFoldDB" id="A0A8J5NZZ1"/>
<reference evidence="2" key="1">
    <citation type="submission" date="2021-04" db="EMBL/GenBank/DDBJ databases">
        <title>First draft genome resource for Brassicaceae pathogens Fusarium oxysporum f. sp. raphani and Fusarium oxysporum f. sp. rapae.</title>
        <authorList>
            <person name="Asai S."/>
        </authorList>
    </citation>
    <scope>NUCLEOTIDE SEQUENCE</scope>
    <source>
        <strain evidence="2">Tf1208</strain>
    </source>
</reference>
<gene>
    <name evidence="2" type="primary">nfdA-1</name>
    <name evidence="2" type="ORF">Forpe1208_v010833</name>
</gene>
<name>A0A8J5NZZ1_FUSOX</name>
<comment type="caution">
    <text evidence="2">The sequence shown here is derived from an EMBL/GenBank/DDBJ whole genome shotgun (WGS) entry which is preliminary data.</text>
</comment>
<dbReference type="PANTHER" id="PTHR22642">
    <property type="entry name" value="IMIDAZOLONEPROPIONASE"/>
    <property type="match status" value="1"/>
</dbReference>
<dbReference type="EMBL" id="JAELUQ010000008">
    <property type="protein sequence ID" value="KAG7409817.1"/>
    <property type="molecule type" value="Genomic_DNA"/>
</dbReference>
<evidence type="ECO:0000313" key="2">
    <source>
        <dbReference type="EMBL" id="KAG7409817.1"/>
    </source>
</evidence>
<evidence type="ECO:0000313" key="3">
    <source>
        <dbReference type="Proteomes" id="UP000694050"/>
    </source>
</evidence>